<proteinExistence type="inferred from homology"/>
<dbReference type="SUPFAM" id="SSF53756">
    <property type="entry name" value="UDP-Glycosyltransferase/glycogen phosphorylase"/>
    <property type="match status" value="1"/>
</dbReference>
<feature type="chain" id="PRO_5041490168" description="UDP-glucuronosyltransferase" evidence="5">
    <location>
        <begin position="17"/>
        <end position="506"/>
    </location>
</feature>
<feature type="transmembrane region" description="Helical" evidence="5">
    <location>
        <begin position="471"/>
        <end position="494"/>
    </location>
</feature>
<keyword evidence="3 4" id="KW-0808">Transferase</keyword>
<dbReference type="InterPro" id="IPR035595">
    <property type="entry name" value="UDP_glycos_trans_CS"/>
</dbReference>
<dbReference type="CDD" id="cd03784">
    <property type="entry name" value="GT1_Gtf-like"/>
    <property type="match status" value="1"/>
</dbReference>
<dbReference type="PANTHER" id="PTHR48043">
    <property type="entry name" value="EG:EG0003.4 PROTEIN-RELATED"/>
    <property type="match status" value="1"/>
</dbReference>
<evidence type="ECO:0000313" key="7">
    <source>
        <dbReference type="Proteomes" id="UP001168821"/>
    </source>
</evidence>
<comment type="similarity">
    <text evidence="1 4">Belongs to the UDP-glycosyltransferase family.</text>
</comment>
<sequence>MLIALLFFTLLYQSKCAKILGMFPIASHSHQVVYQPVWRELSLRGHQVTVFTPNPLKNATLTNLTEIDMSSTYDIWRQDYIGEKLSKERFMAAAEYWMMTKIEEITEECFKKVQTMFEHTDFDLVIVESFDPLVYSLGCKFRVPFITISSCGVFLQTHDAVGNPTHPVLSPDLFVNVMEKFDLFKKIGSTVHDWWYRVFYYWYFLPRADKIAKRYWGRDCPYLGDLERNVSLILMNTNSLLHPVRPLLPNVVEMGKMHITSEKPLPRDLQEYLDMSTNGVVYFSLGTNVRSANLDPNVIKIIKEVLSELPYNVLWKWESDDFPDKPKNVMTRKWLPQQDVLRHKHVKVFVTQGGLQSMEEAISNCVPMVALPFIGDQPLNVMKMVQLGIGRGVNHVSMTKQELKEAIVDVSENKKYKEKIKEVSNLISDQPLTGLEKTIWWIEYVLRHKGARHLRSPAADMPWFEYHLLDVYLALFFVVSFFVYLILVCGKLLFRIVRFAAKRKQN</sequence>
<dbReference type="AlphaFoldDB" id="A0AA38II99"/>
<evidence type="ECO:0000256" key="2">
    <source>
        <dbReference type="ARBA" id="ARBA00022676"/>
    </source>
</evidence>
<accession>A0AA38II99</accession>
<dbReference type="Pfam" id="PF00201">
    <property type="entry name" value="UDPGT"/>
    <property type="match status" value="1"/>
</dbReference>
<keyword evidence="2 4" id="KW-0328">Glycosyltransferase</keyword>
<evidence type="ECO:0000256" key="1">
    <source>
        <dbReference type="ARBA" id="ARBA00009995"/>
    </source>
</evidence>
<keyword evidence="5" id="KW-1133">Transmembrane helix</keyword>
<protein>
    <recommendedName>
        <fullName evidence="5">UDP-glucuronosyltransferase</fullName>
        <ecNumber evidence="5">2.4.1.17</ecNumber>
    </recommendedName>
</protein>
<dbReference type="GO" id="GO:0016020">
    <property type="term" value="C:membrane"/>
    <property type="evidence" value="ECO:0007669"/>
    <property type="project" value="UniProtKB-SubCell"/>
</dbReference>
<reference evidence="6" key="1">
    <citation type="journal article" date="2023" name="G3 (Bethesda)">
        <title>Whole genome assemblies of Zophobas morio and Tenebrio molitor.</title>
        <authorList>
            <person name="Kaur S."/>
            <person name="Stinson S.A."/>
            <person name="diCenzo G.C."/>
        </authorList>
    </citation>
    <scope>NUCLEOTIDE SEQUENCE</scope>
    <source>
        <strain evidence="6">QUZm001</strain>
    </source>
</reference>
<comment type="subcellular location">
    <subcellularLocation>
        <location evidence="5">Membrane</location>
        <topology evidence="5">Single-pass membrane protein</topology>
    </subcellularLocation>
</comment>
<dbReference type="PROSITE" id="PS00375">
    <property type="entry name" value="UDPGT"/>
    <property type="match status" value="1"/>
</dbReference>
<dbReference type="GO" id="GO:0015020">
    <property type="term" value="F:glucuronosyltransferase activity"/>
    <property type="evidence" value="ECO:0007669"/>
    <property type="project" value="UniProtKB-EC"/>
</dbReference>
<name>A0AA38II99_9CUCU</name>
<dbReference type="FunFam" id="3.40.50.2000:FF:000050">
    <property type="entry name" value="UDP-glucuronosyltransferase"/>
    <property type="match status" value="1"/>
</dbReference>
<evidence type="ECO:0000256" key="3">
    <source>
        <dbReference type="ARBA" id="ARBA00022679"/>
    </source>
</evidence>
<organism evidence="6 7">
    <name type="scientific">Zophobas morio</name>
    <dbReference type="NCBI Taxonomy" id="2755281"/>
    <lineage>
        <taxon>Eukaryota</taxon>
        <taxon>Metazoa</taxon>
        <taxon>Ecdysozoa</taxon>
        <taxon>Arthropoda</taxon>
        <taxon>Hexapoda</taxon>
        <taxon>Insecta</taxon>
        <taxon>Pterygota</taxon>
        <taxon>Neoptera</taxon>
        <taxon>Endopterygota</taxon>
        <taxon>Coleoptera</taxon>
        <taxon>Polyphaga</taxon>
        <taxon>Cucujiformia</taxon>
        <taxon>Tenebrionidae</taxon>
        <taxon>Zophobas</taxon>
    </lineage>
</organism>
<comment type="catalytic activity">
    <reaction evidence="5">
        <text>glucuronate acceptor + UDP-alpha-D-glucuronate = acceptor beta-D-glucuronoside + UDP + H(+)</text>
        <dbReference type="Rhea" id="RHEA:21032"/>
        <dbReference type="ChEBI" id="CHEBI:15378"/>
        <dbReference type="ChEBI" id="CHEBI:58052"/>
        <dbReference type="ChEBI" id="CHEBI:58223"/>
        <dbReference type="ChEBI" id="CHEBI:132367"/>
        <dbReference type="ChEBI" id="CHEBI:132368"/>
        <dbReference type="EC" id="2.4.1.17"/>
    </reaction>
</comment>
<dbReference type="InterPro" id="IPR050271">
    <property type="entry name" value="UDP-glycosyltransferase"/>
</dbReference>
<gene>
    <name evidence="6" type="ORF">Zmor_016243</name>
</gene>
<keyword evidence="7" id="KW-1185">Reference proteome</keyword>
<dbReference type="Gene3D" id="3.40.50.2000">
    <property type="entry name" value="Glycogen Phosphorylase B"/>
    <property type="match status" value="2"/>
</dbReference>
<keyword evidence="5" id="KW-0732">Signal</keyword>
<dbReference type="InterPro" id="IPR002213">
    <property type="entry name" value="UDP_glucos_trans"/>
</dbReference>
<evidence type="ECO:0000256" key="5">
    <source>
        <dbReference type="RuleBase" id="RU362059"/>
    </source>
</evidence>
<dbReference type="Proteomes" id="UP001168821">
    <property type="component" value="Unassembled WGS sequence"/>
</dbReference>
<evidence type="ECO:0000313" key="6">
    <source>
        <dbReference type="EMBL" id="KAJ3657227.1"/>
    </source>
</evidence>
<comment type="caution">
    <text evidence="6">The sequence shown here is derived from an EMBL/GenBank/DDBJ whole genome shotgun (WGS) entry which is preliminary data.</text>
</comment>
<evidence type="ECO:0000256" key="4">
    <source>
        <dbReference type="RuleBase" id="RU003718"/>
    </source>
</evidence>
<dbReference type="EMBL" id="JALNTZ010000004">
    <property type="protein sequence ID" value="KAJ3657227.1"/>
    <property type="molecule type" value="Genomic_DNA"/>
</dbReference>
<keyword evidence="5" id="KW-0472">Membrane</keyword>
<dbReference type="PANTHER" id="PTHR48043:SF159">
    <property type="entry name" value="EG:EG0003.4 PROTEIN-RELATED"/>
    <property type="match status" value="1"/>
</dbReference>
<feature type="signal peptide" evidence="5">
    <location>
        <begin position="1"/>
        <end position="16"/>
    </location>
</feature>
<keyword evidence="5" id="KW-0812">Transmembrane</keyword>
<dbReference type="EC" id="2.4.1.17" evidence="5"/>